<gene>
    <name evidence="2" type="ORF">GCM10012275_48720</name>
</gene>
<reference evidence="2" key="1">
    <citation type="journal article" date="2014" name="Int. J. Syst. Evol. Microbiol.">
        <title>Complete genome sequence of Corynebacterium casei LMG S-19264T (=DSM 44701T), isolated from a smear-ripened cheese.</title>
        <authorList>
            <consortium name="US DOE Joint Genome Institute (JGI-PGF)"/>
            <person name="Walter F."/>
            <person name="Albersmeier A."/>
            <person name="Kalinowski J."/>
            <person name="Ruckert C."/>
        </authorList>
    </citation>
    <scope>NUCLEOTIDE SEQUENCE</scope>
    <source>
        <strain evidence="2">CGMCC 4.5737</strain>
    </source>
</reference>
<dbReference type="Pfam" id="PF01636">
    <property type="entry name" value="APH"/>
    <property type="match status" value="1"/>
</dbReference>
<dbReference type="PANTHER" id="PTHR21310">
    <property type="entry name" value="AMINOGLYCOSIDE PHOSPHOTRANSFERASE-RELATED-RELATED"/>
    <property type="match status" value="1"/>
</dbReference>
<dbReference type="AlphaFoldDB" id="A0A8J3FWJ3"/>
<dbReference type="EMBL" id="BMMK01000028">
    <property type="protein sequence ID" value="GGM72409.1"/>
    <property type="molecule type" value="Genomic_DNA"/>
</dbReference>
<keyword evidence="3" id="KW-1185">Reference proteome</keyword>
<organism evidence="2 3">
    <name type="scientific">Longimycelium tulufanense</name>
    <dbReference type="NCBI Taxonomy" id="907463"/>
    <lineage>
        <taxon>Bacteria</taxon>
        <taxon>Bacillati</taxon>
        <taxon>Actinomycetota</taxon>
        <taxon>Actinomycetes</taxon>
        <taxon>Pseudonocardiales</taxon>
        <taxon>Pseudonocardiaceae</taxon>
        <taxon>Longimycelium</taxon>
    </lineage>
</organism>
<dbReference type="Proteomes" id="UP000637578">
    <property type="component" value="Unassembled WGS sequence"/>
</dbReference>
<dbReference type="RefSeq" id="WP_189060742.1">
    <property type="nucleotide sequence ID" value="NZ_BMMK01000028.1"/>
</dbReference>
<dbReference type="PANTHER" id="PTHR21310:SF40">
    <property type="entry name" value="AMINOGLYCOSIDE PHOSPHOTRANSFERASE DOMAIN-CONTAINING PROTEIN-RELATED"/>
    <property type="match status" value="1"/>
</dbReference>
<evidence type="ECO:0000313" key="3">
    <source>
        <dbReference type="Proteomes" id="UP000637578"/>
    </source>
</evidence>
<proteinExistence type="predicted"/>
<dbReference type="InterPro" id="IPR051678">
    <property type="entry name" value="AGP_Transferase"/>
</dbReference>
<reference evidence="2" key="2">
    <citation type="submission" date="2020-09" db="EMBL/GenBank/DDBJ databases">
        <authorList>
            <person name="Sun Q."/>
            <person name="Zhou Y."/>
        </authorList>
    </citation>
    <scope>NUCLEOTIDE SEQUENCE</scope>
    <source>
        <strain evidence="2">CGMCC 4.5737</strain>
    </source>
</reference>
<feature type="domain" description="Aminoglycoside phosphotransferase" evidence="1">
    <location>
        <begin position="42"/>
        <end position="240"/>
    </location>
</feature>
<evidence type="ECO:0000259" key="1">
    <source>
        <dbReference type="Pfam" id="PF01636"/>
    </source>
</evidence>
<comment type="caution">
    <text evidence="2">The sequence shown here is derived from an EMBL/GenBank/DDBJ whole genome shotgun (WGS) entry which is preliminary data.</text>
</comment>
<evidence type="ECO:0000313" key="2">
    <source>
        <dbReference type="EMBL" id="GGM72409.1"/>
    </source>
</evidence>
<accession>A0A8J3FWJ3</accession>
<dbReference type="InterPro" id="IPR011009">
    <property type="entry name" value="Kinase-like_dom_sf"/>
</dbReference>
<dbReference type="Gene3D" id="3.90.1200.10">
    <property type="match status" value="1"/>
</dbReference>
<dbReference type="SUPFAM" id="SSF56112">
    <property type="entry name" value="Protein kinase-like (PK-like)"/>
    <property type="match status" value="1"/>
</dbReference>
<protein>
    <submittedName>
        <fullName evidence="2">Aminoglycoside phosphotransferase</fullName>
    </submittedName>
</protein>
<sequence>MVCLSASSAFEVLVRAGELVGIDVSGAELIRDGSNVLYRLPGEMVARVGPAGSLDRAAKEVRVSHWLAACGVPAVTAAGFRQPVEIGSRPVTFWSELPPHRPATAGELGAVLRKLHALPAPNDITLPALKPFDGMAERIDDAAFLPPEDREFLRHRLAQLKEQWRHLPPGLPPCVVHGDAWQGNVAVCDRQQPLLLDLEHVSWGRPEWDLVPLAVDVTRFDRIPECEYQALVSAYGYDVTHWAGFDNLADISELRWTLFVTSKSDRNPAARREAEHRLRCLRGHVPRPWSWSPF</sequence>
<name>A0A8J3FWJ3_9PSEU</name>
<dbReference type="InterPro" id="IPR002575">
    <property type="entry name" value="Aminoglycoside_PTrfase"/>
</dbReference>